<feature type="compositionally biased region" description="Gly residues" evidence="1">
    <location>
        <begin position="119"/>
        <end position="134"/>
    </location>
</feature>
<name>A0A6J4K4V6_9ACTN</name>
<feature type="compositionally biased region" description="Basic and acidic residues" evidence="1">
    <location>
        <begin position="135"/>
        <end position="149"/>
    </location>
</feature>
<feature type="region of interest" description="Disordered" evidence="1">
    <location>
        <begin position="1"/>
        <end position="161"/>
    </location>
</feature>
<reference evidence="2" key="1">
    <citation type="submission" date="2020-02" db="EMBL/GenBank/DDBJ databases">
        <authorList>
            <person name="Meier V. D."/>
        </authorList>
    </citation>
    <scope>NUCLEOTIDE SEQUENCE</scope>
    <source>
        <strain evidence="2">AVDCRST_MAG48</strain>
    </source>
</reference>
<evidence type="ECO:0000313" key="2">
    <source>
        <dbReference type="EMBL" id="CAA9295923.1"/>
    </source>
</evidence>
<protein>
    <submittedName>
        <fullName evidence="2">Ribosome recycling factor</fullName>
    </submittedName>
</protein>
<feature type="non-terminal residue" evidence="2">
    <location>
        <position position="161"/>
    </location>
</feature>
<dbReference type="AlphaFoldDB" id="A0A6J4K4V6"/>
<feature type="compositionally biased region" description="Basic and acidic residues" evidence="1">
    <location>
        <begin position="91"/>
        <end position="116"/>
    </location>
</feature>
<sequence length="161" mass="17784">GDPHRSGPPGDVREADRRLLRRPDPAPAAGHLPGARGARRPHHPLRPVLGERDREVDPRLRPRRQPVQRRQDHPGDPAAAHRAAAQGVHQAGEDQVRGRPDLRPRCPSDRQGRPRQDGQGQGGRRGRGRAGGEGAGRRDQEAHRLDRRAVQAQGSRPARRL</sequence>
<proteinExistence type="predicted"/>
<accession>A0A6J4K4V6</accession>
<organism evidence="2">
    <name type="scientific">uncultured Friedmanniella sp</name>
    <dbReference type="NCBI Taxonomy" id="335381"/>
    <lineage>
        <taxon>Bacteria</taxon>
        <taxon>Bacillati</taxon>
        <taxon>Actinomycetota</taxon>
        <taxon>Actinomycetes</taxon>
        <taxon>Propionibacteriales</taxon>
        <taxon>Nocardioidaceae</taxon>
        <taxon>Friedmanniella</taxon>
        <taxon>environmental samples</taxon>
    </lineage>
</organism>
<feature type="compositionally biased region" description="Basic and acidic residues" evidence="1">
    <location>
        <begin position="49"/>
        <end position="60"/>
    </location>
</feature>
<feature type="compositionally biased region" description="Low complexity" evidence="1">
    <location>
        <begin position="78"/>
        <end position="90"/>
    </location>
</feature>
<feature type="compositionally biased region" description="Basic and acidic residues" evidence="1">
    <location>
        <begin position="1"/>
        <end position="24"/>
    </location>
</feature>
<gene>
    <name evidence="2" type="ORF">AVDCRST_MAG48-944</name>
</gene>
<evidence type="ECO:0000256" key="1">
    <source>
        <dbReference type="SAM" id="MobiDB-lite"/>
    </source>
</evidence>
<feature type="non-terminal residue" evidence="2">
    <location>
        <position position="1"/>
    </location>
</feature>
<dbReference type="EMBL" id="CADCTS010000135">
    <property type="protein sequence ID" value="CAA9295923.1"/>
    <property type="molecule type" value="Genomic_DNA"/>
</dbReference>